<comment type="caution">
    <text evidence="5">The sequence shown here is derived from an EMBL/GenBank/DDBJ whole genome shotgun (WGS) entry which is preliminary data.</text>
</comment>
<dbReference type="InterPro" id="IPR002656">
    <property type="entry name" value="Acyl_transf_3_dom"/>
</dbReference>
<feature type="transmembrane region" description="Helical" evidence="3">
    <location>
        <begin position="292"/>
        <end position="309"/>
    </location>
</feature>
<feature type="transmembrane region" description="Helical" evidence="3">
    <location>
        <begin position="159"/>
        <end position="178"/>
    </location>
</feature>
<keyword evidence="3" id="KW-0812">Transmembrane</keyword>
<comment type="subcellular location">
    <subcellularLocation>
        <location evidence="1">Membrane</location>
    </subcellularLocation>
</comment>
<evidence type="ECO:0000256" key="2">
    <source>
        <dbReference type="ARBA" id="ARBA00007400"/>
    </source>
</evidence>
<dbReference type="GO" id="GO:0016747">
    <property type="term" value="F:acyltransferase activity, transferring groups other than amino-acyl groups"/>
    <property type="evidence" value="ECO:0007669"/>
    <property type="project" value="InterPro"/>
</dbReference>
<keyword evidence="3" id="KW-0472">Membrane</keyword>
<sequence>MEISKSDTKMLKGAAILLMLLLHLFARKEVNGMYENFLTIKGTPLVYYLALFGDACVPIYCFISGYGLYIIFYKEQRLNVSRNCIRILKLLMNYWIVLVLFVVVGFFAGKSEVFSGGIIKFFLNVFVLSSSYNGAWWFLQTYIILVFLAPLLTKLVRKYNSLSLLLVFGIIYLVSYIQRIKNVLDVGHHTILGMSVNAVVLVGTSLLPFIVGTIFAKEKIYSKLYNKFYYMPYKNILCTIGIIMLIVLHAFYESMIIAPFTAIAFISFFILMNKSSVIQHILAFLGAHSTNIWLTHMFFYMSIFPGLIFAPRYPIIIFIWLITLCIASSYVINFIYKPIERMIDNRSFIARNNQRAIG</sequence>
<feature type="transmembrane region" description="Helical" evidence="3">
    <location>
        <begin position="90"/>
        <end position="108"/>
    </location>
</feature>
<evidence type="ECO:0000256" key="1">
    <source>
        <dbReference type="ARBA" id="ARBA00004370"/>
    </source>
</evidence>
<dbReference type="Proteomes" id="UP000076482">
    <property type="component" value="Unassembled WGS sequence"/>
</dbReference>
<evidence type="ECO:0000256" key="3">
    <source>
        <dbReference type="SAM" id="Phobius"/>
    </source>
</evidence>
<feature type="domain" description="Acyltransferase 3" evidence="4">
    <location>
        <begin position="11"/>
        <end position="332"/>
    </location>
</feature>
<dbReference type="EMBL" id="LJKE01000038">
    <property type="protein sequence ID" value="KZD68361.1"/>
    <property type="molecule type" value="Genomic_DNA"/>
</dbReference>
<keyword evidence="3" id="KW-1133">Transmembrane helix</keyword>
<feature type="transmembrane region" description="Helical" evidence="3">
    <location>
        <begin position="315"/>
        <end position="336"/>
    </location>
</feature>
<evidence type="ECO:0000313" key="5">
    <source>
        <dbReference type="EMBL" id="KZD68361.1"/>
    </source>
</evidence>
<dbReference type="Pfam" id="PF01757">
    <property type="entry name" value="Acyl_transf_3"/>
    <property type="match status" value="1"/>
</dbReference>
<feature type="transmembrane region" description="Helical" evidence="3">
    <location>
        <begin position="228"/>
        <end position="248"/>
    </location>
</feature>
<evidence type="ECO:0000259" key="4">
    <source>
        <dbReference type="Pfam" id="PF01757"/>
    </source>
</evidence>
<accession>A0A164PRF4</accession>
<dbReference type="PATRIC" id="fig|1396.535.peg.668"/>
<protein>
    <recommendedName>
        <fullName evidence="4">Acyltransferase 3 domain-containing protein</fullName>
    </recommendedName>
</protein>
<feature type="transmembrane region" description="Helical" evidence="3">
    <location>
        <begin position="190"/>
        <end position="216"/>
    </location>
</feature>
<feature type="transmembrane region" description="Helical" evidence="3">
    <location>
        <begin position="45"/>
        <end position="69"/>
    </location>
</feature>
<evidence type="ECO:0000313" key="6">
    <source>
        <dbReference type="Proteomes" id="UP000076482"/>
    </source>
</evidence>
<name>A0A164PRF4_BACCE</name>
<feature type="transmembrane region" description="Helical" evidence="3">
    <location>
        <begin position="254"/>
        <end position="272"/>
    </location>
</feature>
<dbReference type="AlphaFoldDB" id="A0A164PRF4"/>
<dbReference type="RefSeq" id="WP_063260609.1">
    <property type="nucleotide sequence ID" value="NZ_LJKE01000038.1"/>
</dbReference>
<comment type="similarity">
    <text evidence="2">Belongs to the acyltransferase 3 family.</text>
</comment>
<organism evidence="5 6">
    <name type="scientific">Bacillus cereus</name>
    <dbReference type="NCBI Taxonomy" id="1396"/>
    <lineage>
        <taxon>Bacteria</taxon>
        <taxon>Bacillati</taxon>
        <taxon>Bacillota</taxon>
        <taxon>Bacilli</taxon>
        <taxon>Bacillales</taxon>
        <taxon>Bacillaceae</taxon>
        <taxon>Bacillus</taxon>
        <taxon>Bacillus cereus group</taxon>
    </lineage>
</organism>
<reference evidence="5 6" key="1">
    <citation type="submission" date="2015-09" db="EMBL/GenBank/DDBJ databases">
        <title>Bacillus cereus food isolates.</title>
        <authorList>
            <person name="Boekhorst J."/>
        </authorList>
    </citation>
    <scope>NUCLEOTIDE SEQUENCE [LARGE SCALE GENOMIC DNA]</scope>
    <source>
        <strain evidence="5 6">B4088</strain>
    </source>
</reference>
<proteinExistence type="inferred from homology"/>
<gene>
    <name evidence="5" type="ORF">B4088_1767</name>
</gene>
<feature type="transmembrane region" description="Helical" evidence="3">
    <location>
        <begin position="134"/>
        <end position="152"/>
    </location>
</feature>